<organism evidence="1">
    <name type="scientific">Venturia canescens</name>
    <dbReference type="NCBI Taxonomy" id="32260"/>
    <lineage>
        <taxon>Eukaryota</taxon>
        <taxon>Metazoa</taxon>
        <taxon>Ecdysozoa</taxon>
        <taxon>Arthropoda</taxon>
        <taxon>Hexapoda</taxon>
        <taxon>Insecta</taxon>
        <taxon>Pterygota</taxon>
        <taxon>Neoptera</taxon>
        <taxon>Endopterygota</taxon>
        <taxon>Hymenoptera</taxon>
        <taxon>Apocrita</taxon>
        <taxon>Ichneumonoidea</taxon>
        <taxon>Ichneumonidae</taxon>
        <taxon>Campopleginae</taxon>
        <taxon>Dusona group</taxon>
        <taxon>Venturia</taxon>
    </lineage>
</organism>
<protein>
    <submittedName>
        <fullName evidence="1">Uncharacterized protein</fullName>
    </submittedName>
</protein>
<accession>A0A0U1ZH83</accession>
<name>A0A0U1ZH83_9HYME</name>
<sequence>MTDSIKTFETAEEYFSYIKKHDTSKSKLDIPTNLHTIIASFDQCKSPKKQFAGISVLLGLMYKRKIRQQRKDNLNDVRSNHTQIKAPKLPLKQDSNLCRSAFVPDEFKQCSSPFVKGAIAMFCLQSSKESIRRDLLFAILQGAIVQNDDILNLARESFHSIRETISENYAVNDETKKQIICGMLVTSDVLREKSYSKLAMTVDPKIYILVIKHFTERSQFNTIFPYTALITKYISTSIASKFQASERDKILNVFNVNAKSIVRIMIESLPNDRQMKSVKFDENMKYFVFRGPTNFPKDIVYSYINFNGKIYQVATYKDCLYDVFGNEDELFNKHTWHQRLDSIDYRTKIIIEEMSGAELNNLSENATVAISWMEDGMFRYKTHTFVRREIKKNGK</sequence>
<proteinExistence type="predicted"/>
<dbReference type="EMBL" id="KP972597">
    <property type="protein sequence ID" value="AJZ73121.1"/>
    <property type="molecule type" value="Genomic_DNA"/>
</dbReference>
<evidence type="ECO:0000313" key="1">
    <source>
        <dbReference type="EMBL" id="AJZ73121.1"/>
    </source>
</evidence>
<dbReference type="OrthoDB" id="8153932at2759"/>
<dbReference type="AlphaFoldDB" id="A0A0U1ZH83"/>
<dbReference type="RefSeq" id="NP_001401538.1">
    <property type="nucleotide sequence ID" value="NM_001414609.1"/>
</dbReference>
<dbReference type="GeneID" id="122408203"/>
<reference evidence="1" key="1">
    <citation type="journal article" date="2015" name="Sci. Adv.">
        <title>Recurrent DNA virus domestication leading to different parasite virulence strategies.</title>
        <authorList>
            <person name="Pichon A."/>
            <person name="Bezier A."/>
            <person name="Urbach S."/>
            <person name="Aury J.M."/>
            <person name="Jouan V."/>
            <person name="Ravallec M."/>
            <person name="Guy J."/>
            <person name="Cousserans F."/>
            <person name="Theze J."/>
            <person name="Gauthier J."/>
            <person name="Demettre E."/>
            <person name="Schmieder S."/>
            <person name="Wurmser F."/>
            <person name="Sibut V."/>
            <person name="Poirie M."/>
            <person name="Colinet D."/>
            <person name="da Silva C."/>
            <person name="Couloux A."/>
            <person name="Barbe V."/>
            <person name="Drezen J.M."/>
            <person name="Volkoff A.N."/>
        </authorList>
    </citation>
    <scope>NUCLEOTIDE SEQUENCE</scope>
</reference>